<evidence type="ECO:0000256" key="9">
    <source>
        <dbReference type="ARBA" id="ARBA00047781"/>
    </source>
</evidence>
<dbReference type="GO" id="GO:0016829">
    <property type="term" value="F:lyase activity"/>
    <property type="evidence" value="ECO:0007669"/>
    <property type="project" value="UniProtKB-KW"/>
</dbReference>
<protein>
    <recommendedName>
        <fullName evidence="3">CTP synthase (glutamine hydrolyzing)</fullName>
        <ecNumber evidence="3">6.3.4.2</ecNumber>
    </recommendedName>
</protein>
<evidence type="ECO:0000256" key="7">
    <source>
        <dbReference type="ARBA" id="ARBA00022962"/>
    </source>
</evidence>
<dbReference type="Pfam" id="PF00117">
    <property type="entry name" value="GATase"/>
    <property type="match status" value="1"/>
</dbReference>
<dbReference type="PROSITE" id="PS51273">
    <property type="entry name" value="GATASE_TYPE_1"/>
    <property type="match status" value="1"/>
</dbReference>
<evidence type="ECO:0000259" key="10">
    <source>
        <dbReference type="Pfam" id="PF00117"/>
    </source>
</evidence>
<dbReference type="SUPFAM" id="SSF52317">
    <property type="entry name" value="Class I glutamine amidotransferase-like"/>
    <property type="match status" value="1"/>
</dbReference>
<dbReference type="Proteomes" id="UP001229346">
    <property type="component" value="Unassembled WGS sequence"/>
</dbReference>
<organism evidence="11 12">
    <name type="scientific">Paenibacillus harenae</name>
    <dbReference type="NCBI Taxonomy" id="306543"/>
    <lineage>
        <taxon>Bacteria</taxon>
        <taxon>Bacillati</taxon>
        <taxon>Bacillota</taxon>
        <taxon>Bacilli</taxon>
        <taxon>Bacillales</taxon>
        <taxon>Paenibacillaceae</taxon>
        <taxon>Paenibacillus</taxon>
    </lineage>
</organism>
<feature type="domain" description="Glutamine amidotransferase" evidence="10">
    <location>
        <begin position="20"/>
        <end position="223"/>
    </location>
</feature>
<evidence type="ECO:0000256" key="6">
    <source>
        <dbReference type="ARBA" id="ARBA00022840"/>
    </source>
</evidence>
<dbReference type="InterPro" id="IPR004468">
    <property type="entry name" value="CTP_synthase"/>
</dbReference>
<evidence type="ECO:0000256" key="2">
    <source>
        <dbReference type="ARBA" id="ARBA00007533"/>
    </source>
</evidence>
<keyword evidence="8" id="KW-0665">Pyrimidine biosynthesis</keyword>
<evidence type="ECO:0000256" key="8">
    <source>
        <dbReference type="ARBA" id="ARBA00022975"/>
    </source>
</evidence>
<sequence>MKVGIVGDFSPEYPSQIATNNALMHSSRKLGVSVEYEWIPTATISKQMDTIKETYQGFWIGPGVPDSIDGVLSIIQYARENNVPLLGTCGGFQYIIMEYARNKMMLENAGHEERDPHSNQLIISKLACSLVGQKGEVIVKNSSRIFEIYQMENVIEQFRCNYGLSPEYEKQIHEAGLRIVGTDSMGNPRIIELPEHKFFIGTLFVPQLSSTLDSTHCIIDSFITQSLTSVKSGR</sequence>
<keyword evidence="11" id="KW-0456">Lyase</keyword>
<keyword evidence="4" id="KW-0436">Ligase</keyword>
<dbReference type="PANTHER" id="PTHR11550">
    <property type="entry name" value="CTP SYNTHASE"/>
    <property type="match status" value="1"/>
</dbReference>
<comment type="pathway">
    <text evidence="1">Pyrimidine metabolism; CTP biosynthesis via de novo pathway; CTP from UDP: step 2/2.</text>
</comment>
<comment type="catalytic activity">
    <reaction evidence="9">
        <text>UTP + L-glutamine + ATP + H2O = CTP + L-glutamate + ADP + phosphate + 2 H(+)</text>
        <dbReference type="Rhea" id="RHEA:26426"/>
        <dbReference type="ChEBI" id="CHEBI:15377"/>
        <dbReference type="ChEBI" id="CHEBI:15378"/>
        <dbReference type="ChEBI" id="CHEBI:29985"/>
        <dbReference type="ChEBI" id="CHEBI:30616"/>
        <dbReference type="ChEBI" id="CHEBI:37563"/>
        <dbReference type="ChEBI" id="CHEBI:43474"/>
        <dbReference type="ChEBI" id="CHEBI:46398"/>
        <dbReference type="ChEBI" id="CHEBI:58359"/>
        <dbReference type="ChEBI" id="CHEBI:456216"/>
        <dbReference type="EC" id="6.3.4.2"/>
    </reaction>
</comment>
<evidence type="ECO:0000256" key="5">
    <source>
        <dbReference type="ARBA" id="ARBA00022741"/>
    </source>
</evidence>
<dbReference type="Gene3D" id="3.40.50.880">
    <property type="match status" value="1"/>
</dbReference>
<evidence type="ECO:0000256" key="3">
    <source>
        <dbReference type="ARBA" id="ARBA00012291"/>
    </source>
</evidence>
<dbReference type="RefSeq" id="WP_307207376.1">
    <property type="nucleotide sequence ID" value="NZ_JAUSSU010000011.1"/>
</dbReference>
<proteinExistence type="inferred from homology"/>
<dbReference type="PANTHER" id="PTHR11550:SF0">
    <property type="entry name" value="CTP SYNTHASE-RELATED"/>
    <property type="match status" value="1"/>
</dbReference>
<dbReference type="NCBIfam" id="NF004836">
    <property type="entry name" value="PRK06186.1"/>
    <property type="match status" value="1"/>
</dbReference>
<evidence type="ECO:0000313" key="11">
    <source>
        <dbReference type="EMBL" id="MDQ0115610.1"/>
    </source>
</evidence>
<comment type="similarity">
    <text evidence="2">Belongs to the CTP synthase family.</text>
</comment>
<evidence type="ECO:0000256" key="4">
    <source>
        <dbReference type="ARBA" id="ARBA00022598"/>
    </source>
</evidence>
<dbReference type="InterPro" id="IPR029062">
    <property type="entry name" value="Class_I_gatase-like"/>
</dbReference>
<name>A0ABT9U7I3_PAEHA</name>
<keyword evidence="5" id="KW-0547">Nucleotide-binding</keyword>
<keyword evidence="12" id="KW-1185">Reference proteome</keyword>
<dbReference type="EMBL" id="JAUSSU010000011">
    <property type="protein sequence ID" value="MDQ0115610.1"/>
    <property type="molecule type" value="Genomic_DNA"/>
</dbReference>
<evidence type="ECO:0000313" key="12">
    <source>
        <dbReference type="Proteomes" id="UP001229346"/>
    </source>
</evidence>
<dbReference type="InterPro" id="IPR017926">
    <property type="entry name" value="GATASE"/>
</dbReference>
<reference evidence="11 12" key="1">
    <citation type="submission" date="2023-07" db="EMBL/GenBank/DDBJ databases">
        <title>Sorghum-associated microbial communities from plants grown in Nebraska, USA.</title>
        <authorList>
            <person name="Schachtman D."/>
        </authorList>
    </citation>
    <scope>NUCLEOTIDE SEQUENCE [LARGE SCALE GENOMIC DNA]</scope>
    <source>
        <strain evidence="11 12">CC482</strain>
    </source>
</reference>
<gene>
    <name evidence="11" type="ORF">J2T15_005077</name>
</gene>
<keyword evidence="6" id="KW-0067">ATP-binding</keyword>
<dbReference type="EC" id="6.3.4.2" evidence="3"/>
<accession>A0ABT9U7I3</accession>
<evidence type="ECO:0000256" key="1">
    <source>
        <dbReference type="ARBA" id="ARBA00005171"/>
    </source>
</evidence>
<comment type="caution">
    <text evidence="11">The sequence shown here is derived from an EMBL/GenBank/DDBJ whole genome shotgun (WGS) entry which is preliminary data.</text>
</comment>
<keyword evidence="7" id="KW-0315">Glutamine amidotransferase</keyword>